<dbReference type="eggNOG" id="arCOG01484">
    <property type="taxonomic scope" value="Archaea"/>
</dbReference>
<keyword evidence="6" id="KW-0560">Oxidoreductase</keyword>
<dbReference type="NCBIfam" id="TIGR01508">
    <property type="entry name" value="rib_reduct_arch"/>
    <property type="match status" value="1"/>
</dbReference>
<dbReference type="InterPro" id="IPR050765">
    <property type="entry name" value="Riboflavin_Biosynth_HTPR"/>
</dbReference>
<dbReference type="OrthoDB" id="10178at2157"/>
<evidence type="ECO:0000256" key="2">
    <source>
        <dbReference type="ARBA" id="ARBA00009723"/>
    </source>
</evidence>
<dbReference type="Gene3D" id="3.40.430.10">
    <property type="entry name" value="Dihydrofolate Reductase, subunit A"/>
    <property type="match status" value="1"/>
</dbReference>
<dbReference type="GO" id="GO:0050661">
    <property type="term" value="F:NADP binding"/>
    <property type="evidence" value="ECO:0007669"/>
    <property type="project" value="InterPro"/>
</dbReference>
<name>A9A630_NITMS</name>
<dbReference type="KEGG" id="nmr:Nmar_1612"/>
<evidence type="ECO:0000256" key="5">
    <source>
        <dbReference type="ARBA" id="ARBA00022857"/>
    </source>
</evidence>
<accession>A9A630</accession>
<dbReference type="PhylomeDB" id="A9A630"/>
<dbReference type="PANTHER" id="PTHR38011:SF7">
    <property type="entry name" value="2,5-DIAMINO-6-RIBOSYLAMINO-4(3H)-PYRIMIDINONE 5'-PHOSPHATE REDUCTASE"/>
    <property type="match status" value="1"/>
</dbReference>
<dbReference type="EC" id="1.1.1.302" evidence="9"/>
<dbReference type="Pfam" id="PF01872">
    <property type="entry name" value="RibD_C"/>
    <property type="match status" value="1"/>
</dbReference>
<proteinExistence type="inferred from homology"/>
<evidence type="ECO:0000313" key="12">
    <source>
        <dbReference type="Proteomes" id="UP000000792"/>
    </source>
</evidence>
<dbReference type="STRING" id="436308.Nmar_1612"/>
<comment type="catalytic activity">
    <reaction evidence="7">
        <text>2,5-diamino-6-(1-D-ribitylamino)pyrimidin-4(3H)-one 5'-phosphate + NAD(+) = 2,5-diamino-6-(1-D-ribosylamino)pyrimidin-4(3H)-one 5'-phosphate + NADH + H(+)</text>
        <dbReference type="Rhea" id="RHEA:27274"/>
        <dbReference type="ChEBI" id="CHEBI:15378"/>
        <dbReference type="ChEBI" id="CHEBI:57540"/>
        <dbReference type="ChEBI" id="CHEBI:57945"/>
        <dbReference type="ChEBI" id="CHEBI:58890"/>
        <dbReference type="ChEBI" id="CHEBI:59545"/>
        <dbReference type="EC" id="1.1.1.302"/>
    </reaction>
</comment>
<dbReference type="GO" id="GO:0008703">
    <property type="term" value="F:5-amino-6-(5-phosphoribosylamino)uracil reductase activity"/>
    <property type="evidence" value="ECO:0007669"/>
    <property type="project" value="InterPro"/>
</dbReference>
<dbReference type="GeneID" id="5773649"/>
<evidence type="ECO:0000256" key="3">
    <source>
        <dbReference type="ARBA" id="ARBA00011738"/>
    </source>
</evidence>
<evidence type="ECO:0000256" key="4">
    <source>
        <dbReference type="ARBA" id="ARBA00022619"/>
    </source>
</evidence>
<dbReference type="InterPro" id="IPR011549">
    <property type="entry name" value="RibD_C"/>
</dbReference>
<dbReference type="Proteomes" id="UP000000792">
    <property type="component" value="Chromosome"/>
</dbReference>
<protein>
    <recommendedName>
        <fullName evidence="9">2,5-diamino-6-(ribosylamino)-4(3H)-pyrimidinone 5'-phosphate reductase</fullName>
        <ecNumber evidence="9">1.1.1.302</ecNumber>
    </recommendedName>
</protein>
<dbReference type="FunCoup" id="A9A630">
    <property type="interactions" value="68"/>
</dbReference>
<dbReference type="SUPFAM" id="SSF53597">
    <property type="entry name" value="Dihydrofolate reductase-like"/>
    <property type="match status" value="1"/>
</dbReference>
<dbReference type="HOGENOM" id="CLU_036590_4_1_2"/>
<keyword evidence="5" id="KW-0521">NADP</keyword>
<keyword evidence="4" id="KW-0686">Riboflavin biosynthesis</keyword>
<dbReference type="InterPro" id="IPR024072">
    <property type="entry name" value="DHFR-like_dom_sf"/>
</dbReference>
<dbReference type="GO" id="GO:0009231">
    <property type="term" value="P:riboflavin biosynthetic process"/>
    <property type="evidence" value="ECO:0007669"/>
    <property type="project" value="UniProtKB-UniPathway"/>
</dbReference>
<sequence>MEKSRPHVILSGAISVDGKIATKTNDSKLSSQKDIQRLHKLRSSVDAILIGKNTASRDNPLLTVRHVKGKNPIRIVLDSKGTISKTSKILQSSNKVPTIIAISKKITKKNLEKLEKFPVEIISTGNDSVNLKLLLKKLSKKKIKTILVEGGGTVNWEFVKHNLFDEMILTISPYLLGGEDSISYLRGTGFSRISHSPNLRLKSVKRLKNHLVLHYVKL</sequence>
<dbReference type="InterPro" id="IPR006401">
    <property type="entry name" value="Rib_reduct_arc"/>
</dbReference>
<dbReference type="InterPro" id="IPR002734">
    <property type="entry name" value="RibDG_C"/>
</dbReference>
<dbReference type="RefSeq" id="WP_012215995.1">
    <property type="nucleotide sequence ID" value="NC_010085.1"/>
</dbReference>
<evidence type="ECO:0000256" key="8">
    <source>
        <dbReference type="ARBA" id="ARBA00049020"/>
    </source>
</evidence>
<dbReference type="NCBIfam" id="TIGR00227">
    <property type="entry name" value="ribD_Cterm"/>
    <property type="match status" value="1"/>
</dbReference>
<organism evidence="11 12">
    <name type="scientific">Nitrosopumilus maritimus (strain SCM1)</name>
    <dbReference type="NCBI Taxonomy" id="436308"/>
    <lineage>
        <taxon>Archaea</taxon>
        <taxon>Nitrososphaerota</taxon>
        <taxon>Nitrososphaeria</taxon>
        <taxon>Nitrosopumilales</taxon>
        <taxon>Nitrosopumilaceae</taxon>
        <taxon>Nitrosopumilus</taxon>
    </lineage>
</organism>
<feature type="domain" description="Bacterial bifunctional deaminase-reductase C-terminal" evidence="10">
    <location>
        <begin position="6"/>
        <end position="213"/>
    </location>
</feature>
<evidence type="ECO:0000256" key="9">
    <source>
        <dbReference type="NCBIfam" id="TIGR01508"/>
    </source>
</evidence>
<evidence type="ECO:0000313" key="11">
    <source>
        <dbReference type="EMBL" id="ABX13508.1"/>
    </source>
</evidence>
<evidence type="ECO:0000259" key="10">
    <source>
        <dbReference type="Pfam" id="PF01872"/>
    </source>
</evidence>
<evidence type="ECO:0000256" key="7">
    <source>
        <dbReference type="ARBA" id="ARBA00047550"/>
    </source>
</evidence>
<evidence type="ECO:0000256" key="6">
    <source>
        <dbReference type="ARBA" id="ARBA00023002"/>
    </source>
</evidence>
<evidence type="ECO:0000256" key="1">
    <source>
        <dbReference type="ARBA" id="ARBA00005104"/>
    </source>
</evidence>
<comment type="similarity">
    <text evidence="2">Belongs to the HTP reductase family.</text>
</comment>
<comment type="pathway">
    <text evidence="1">Cofactor biosynthesis; riboflavin biosynthesis.</text>
</comment>
<comment type="subunit">
    <text evidence="3">Homodimer.</text>
</comment>
<dbReference type="AlphaFoldDB" id="A9A630"/>
<reference evidence="11 12" key="1">
    <citation type="journal article" date="2010" name="Proc. Natl. Acad. Sci. U.S.A.">
        <title>Nitrosopumilus maritimus genome reveals unique mechanisms for nitrification and autotrophy in globally distributed marine crenarchaea.</title>
        <authorList>
            <person name="Walker C.B."/>
            <person name="de la Torre J.R."/>
            <person name="Klotz M.G."/>
            <person name="Urakawa H."/>
            <person name="Pinel N."/>
            <person name="Arp D.J."/>
            <person name="Brochier-Armanet C."/>
            <person name="Chain P.S."/>
            <person name="Chan P.P."/>
            <person name="Gollabgir A."/>
            <person name="Hemp J."/>
            <person name="Hugler M."/>
            <person name="Karr E.A."/>
            <person name="Konneke M."/>
            <person name="Shin M."/>
            <person name="Lawton T.J."/>
            <person name="Lowe T."/>
            <person name="Martens-Habbena W."/>
            <person name="Sayavedra-Soto L.A."/>
            <person name="Lang D."/>
            <person name="Sievert S.M."/>
            <person name="Rosenzweig A.C."/>
            <person name="Manning G."/>
            <person name="Stahl D.A."/>
        </authorList>
    </citation>
    <scope>NUCLEOTIDE SEQUENCE [LARGE SCALE GENOMIC DNA]</scope>
    <source>
        <strain evidence="11 12">SCM1</strain>
    </source>
</reference>
<dbReference type="UniPathway" id="UPA00275"/>
<keyword evidence="12" id="KW-1185">Reference proteome</keyword>
<dbReference type="PANTHER" id="PTHR38011">
    <property type="entry name" value="DIHYDROFOLATE REDUCTASE FAMILY PROTEIN (AFU_ORTHOLOGUE AFUA_8G06820)"/>
    <property type="match status" value="1"/>
</dbReference>
<dbReference type="InParanoid" id="A9A630"/>
<dbReference type="EnsemblBacteria" id="ABX13508">
    <property type="protein sequence ID" value="ABX13508"/>
    <property type="gene ID" value="Nmar_1612"/>
</dbReference>
<gene>
    <name evidence="11" type="ordered locus">Nmar_1612</name>
</gene>
<comment type="catalytic activity">
    <reaction evidence="8">
        <text>2,5-diamino-6-(1-D-ribitylamino)pyrimidin-4(3H)-one 5'-phosphate + NADP(+) = 2,5-diamino-6-(1-D-ribosylamino)pyrimidin-4(3H)-one 5'-phosphate + NADPH + H(+)</text>
        <dbReference type="Rhea" id="RHEA:27278"/>
        <dbReference type="ChEBI" id="CHEBI:15378"/>
        <dbReference type="ChEBI" id="CHEBI:57783"/>
        <dbReference type="ChEBI" id="CHEBI:58349"/>
        <dbReference type="ChEBI" id="CHEBI:58890"/>
        <dbReference type="ChEBI" id="CHEBI:59545"/>
        <dbReference type="EC" id="1.1.1.302"/>
    </reaction>
</comment>
<dbReference type="EMBL" id="CP000866">
    <property type="protein sequence ID" value="ABX13508.1"/>
    <property type="molecule type" value="Genomic_DNA"/>
</dbReference>